<dbReference type="Pfam" id="PF00856">
    <property type="entry name" value="SET"/>
    <property type="match status" value="1"/>
</dbReference>
<dbReference type="EMBL" id="AZHD01000002">
    <property type="protein sequence ID" value="OAA66534.1"/>
    <property type="molecule type" value="Genomic_DNA"/>
</dbReference>
<dbReference type="PANTHER" id="PTHR47332">
    <property type="entry name" value="SET DOMAIN-CONTAINING PROTEIN 5"/>
    <property type="match status" value="1"/>
</dbReference>
<keyword evidence="2" id="KW-0732">Signal</keyword>
<dbReference type="PROSITE" id="PS50280">
    <property type="entry name" value="SET"/>
    <property type="match status" value="1"/>
</dbReference>
<dbReference type="SUPFAM" id="SSF82199">
    <property type="entry name" value="SET domain"/>
    <property type="match status" value="1"/>
</dbReference>
<dbReference type="STRING" id="1081102.A0A162L0S8"/>
<evidence type="ECO:0000313" key="4">
    <source>
        <dbReference type="EMBL" id="OAA66534.1"/>
    </source>
</evidence>
<name>A0A162L0S8_9HYPO</name>
<feature type="signal peptide" evidence="2">
    <location>
        <begin position="1"/>
        <end position="29"/>
    </location>
</feature>
<dbReference type="SMART" id="SM00317">
    <property type="entry name" value="SET"/>
    <property type="match status" value="1"/>
</dbReference>
<keyword evidence="5" id="KW-1185">Reference proteome</keyword>
<dbReference type="InterPro" id="IPR001214">
    <property type="entry name" value="SET_dom"/>
</dbReference>
<feature type="chain" id="PRO_5007836807" evidence="2">
    <location>
        <begin position="30"/>
        <end position="566"/>
    </location>
</feature>
<protein>
    <submittedName>
        <fullName evidence="4">Set domain containing protein</fullName>
    </submittedName>
</protein>
<evidence type="ECO:0000256" key="1">
    <source>
        <dbReference type="SAM" id="MobiDB-lite"/>
    </source>
</evidence>
<dbReference type="Gene3D" id="2.170.270.10">
    <property type="entry name" value="SET domain"/>
    <property type="match status" value="1"/>
</dbReference>
<dbReference type="PANTHER" id="PTHR47332:SF6">
    <property type="entry name" value="SET DOMAIN-CONTAINING PROTEIN"/>
    <property type="match status" value="1"/>
</dbReference>
<reference evidence="4 5" key="1">
    <citation type="journal article" date="2016" name="Genome Biol. Evol.">
        <title>Divergent and convergent evolution of fungal pathogenicity.</title>
        <authorList>
            <person name="Shang Y."/>
            <person name="Xiao G."/>
            <person name="Zheng P."/>
            <person name="Cen K."/>
            <person name="Zhan S."/>
            <person name="Wang C."/>
        </authorList>
    </citation>
    <scope>NUCLEOTIDE SEQUENCE [LARGE SCALE GENOMIC DNA]</scope>
    <source>
        <strain evidence="4 5">RCEF 264</strain>
    </source>
</reference>
<dbReference type="CDD" id="cd20071">
    <property type="entry name" value="SET_SMYD"/>
    <property type="match status" value="1"/>
</dbReference>
<dbReference type="InterPro" id="IPR046341">
    <property type="entry name" value="SET_dom_sf"/>
</dbReference>
<evidence type="ECO:0000259" key="3">
    <source>
        <dbReference type="PROSITE" id="PS50280"/>
    </source>
</evidence>
<feature type="region of interest" description="Disordered" evidence="1">
    <location>
        <begin position="133"/>
        <end position="154"/>
    </location>
</feature>
<dbReference type="AlphaFoldDB" id="A0A162L0S8"/>
<feature type="domain" description="SET" evidence="3">
    <location>
        <begin position="198"/>
        <end position="401"/>
    </location>
</feature>
<gene>
    <name evidence="4" type="ORF">SPI_01110</name>
</gene>
<proteinExistence type="predicted"/>
<dbReference type="Proteomes" id="UP000076874">
    <property type="component" value="Unassembled WGS sequence"/>
</dbReference>
<dbReference type="OrthoDB" id="438641at2759"/>
<evidence type="ECO:0000313" key="5">
    <source>
        <dbReference type="Proteomes" id="UP000076874"/>
    </source>
</evidence>
<sequence length="566" mass="61497">MENPVPRCSLAPMLAVFLAASHVVGTAQAAAYTYAAMSPVDPELCATTPQSFFRQKLLGPPTACPVPLGRGGQRQHRWLPGAKQRRPENLIADLHQDPSDPQNWFPWTHRPVCGAETNYCVFSLATLPASSLGSGNGSDDNGGDGGGGGGEATAQGISILTTPEMAAYTLHPHQFAWYADALRMFDPFAAESPAFAIGPVGTGSTAATKNNRTGAVATRRIRAGEPVLVDRPVVLAHFKQAVTDENDATAARFGGRAHQEEDDHGLGRESAADRQRLWRAAVDQLPPAVARRLHSDDMHVLPRYAQQKPTTNTAGRSTAAKPASDPAPPPQLAHEEQVFASNAFMVNINGYPMKALFPNVADFNHDCRPNLIAHISEVPLTMVLWAARDIHPGEELAFSYIPDPLPFKKRQEIFRRRWDFDCQCALCTDSSQAARNASDARRARLPHLRRDIQTHLADGHKHLAMAAAKEARDVYAEEGLMRSDTAAIGFDGKPVADAFGPSGLAETLGWLYAEVGDVAAALPQLRAALAETQWRSAGWPSPDDVRHMAELQRQIAELEGDRKRKW</sequence>
<comment type="caution">
    <text evidence="4">The sequence shown here is derived from an EMBL/GenBank/DDBJ whole genome shotgun (WGS) entry which is preliminary data.</text>
</comment>
<organism evidence="4 5">
    <name type="scientific">Niveomyces insectorum RCEF 264</name>
    <dbReference type="NCBI Taxonomy" id="1081102"/>
    <lineage>
        <taxon>Eukaryota</taxon>
        <taxon>Fungi</taxon>
        <taxon>Dikarya</taxon>
        <taxon>Ascomycota</taxon>
        <taxon>Pezizomycotina</taxon>
        <taxon>Sordariomycetes</taxon>
        <taxon>Hypocreomycetidae</taxon>
        <taxon>Hypocreales</taxon>
        <taxon>Cordycipitaceae</taxon>
        <taxon>Niveomyces</taxon>
    </lineage>
</organism>
<feature type="region of interest" description="Disordered" evidence="1">
    <location>
        <begin position="296"/>
        <end position="332"/>
    </location>
</feature>
<feature type="compositionally biased region" description="Polar residues" evidence="1">
    <location>
        <begin position="307"/>
        <end position="316"/>
    </location>
</feature>
<evidence type="ECO:0000256" key="2">
    <source>
        <dbReference type="SAM" id="SignalP"/>
    </source>
</evidence>
<accession>A0A162L0S8</accession>
<dbReference type="InterPro" id="IPR053185">
    <property type="entry name" value="SET_domain_protein"/>
</dbReference>